<evidence type="ECO:0000313" key="3">
    <source>
        <dbReference type="Proteomes" id="UP001341840"/>
    </source>
</evidence>
<feature type="compositionally biased region" description="Polar residues" evidence="1">
    <location>
        <begin position="79"/>
        <end position="89"/>
    </location>
</feature>
<feature type="region of interest" description="Disordered" evidence="1">
    <location>
        <begin position="1"/>
        <end position="104"/>
    </location>
</feature>
<proteinExistence type="predicted"/>
<gene>
    <name evidence="2" type="ORF">PIB30_034199</name>
</gene>
<evidence type="ECO:0000313" key="2">
    <source>
        <dbReference type="EMBL" id="MED6121880.1"/>
    </source>
</evidence>
<dbReference type="Proteomes" id="UP001341840">
    <property type="component" value="Unassembled WGS sequence"/>
</dbReference>
<name>A0ABU6RCW7_9FABA</name>
<comment type="caution">
    <text evidence="2">The sequence shown here is derived from an EMBL/GenBank/DDBJ whole genome shotgun (WGS) entry which is preliminary data.</text>
</comment>
<protein>
    <submittedName>
        <fullName evidence="2">Uncharacterized protein</fullName>
    </submittedName>
</protein>
<dbReference type="EMBL" id="JASCZI010030366">
    <property type="protein sequence ID" value="MED6121880.1"/>
    <property type="molecule type" value="Genomic_DNA"/>
</dbReference>
<feature type="compositionally biased region" description="Basic residues" evidence="1">
    <location>
        <begin position="1"/>
        <end position="12"/>
    </location>
</feature>
<keyword evidence="3" id="KW-1185">Reference proteome</keyword>
<organism evidence="2 3">
    <name type="scientific">Stylosanthes scabra</name>
    <dbReference type="NCBI Taxonomy" id="79078"/>
    <lineage>
        <taxon>Eukaryota</taxon>
        <taxon>Viridiplantae</taxon>
        <taxon>Streptophyta</taxon>
        <taxon>Embryophyta</taxon>
        <taxon>Tracheophyta</taxon>
        <taxon>Spermatophyta</taxon>
        <taxon>Magnoliopsida</taxon>
        <taxon>eudicotyledons</taxon>
        <taxon>Gunneridae</taxon>
        <taxon>Pentapetalae</taxon>
        <taxon>rosids</taxon>
        <taxon>fabids</taxon>
        <taxon>Fabales</taxon>
        <taxon>Fabaceae</taxon>
        <taxon>Papilionoideae</taxon>
        <taxon>50 kb inversion clade</taxon>
        <taxon>dalbergioids sensu lato</taxon>
        <taxon>Dalbergieae</taxon>
        <taxon>Pterocarpus clade</taxon>
        <taxon>Stylosanthes</taxon>
    </lineage>
</organism>
<accession>A0ABU6RCW7</accession>
<reference evidence="2 3" key="1">
    <citation type="journal article" date="2023" name="Plants (Basel)">
        <title>Bridging the Gap: Combining Genomics and Transcriptomics Approaches to Understand Stylosanthes scabra, an Orphan Legume from the Brazilian Caatinga.</title>
        <authorList>
            <person name="Ferreira-Neto J.R.C."/>
            <person name="da Silva M.D."/>
            <person name="Binneck E."/>
            <person name="de Melo N.F."/>
            <person name="da Silva R.H."/>
            <person name="de Melo A.L.T.M."/>
            <person name="Pandolfi V."/>
            <person name="Bustamante F.O."/>
            <person name="Brasileiro-Vidal A.C."/>
            <person name="Benko-Iseppon A.M."/>
        </authorList>
    </citation>
    <scope>NUCLEOTIDE SEQUENCE [LARGE SCALE GENOMIC DNA]</scope>
    <source>
        <tissue evidence="2">Leaves</tissue>
    </source>
</reference>
<sequence>MAPKPTPRRHKQLSIISSVVSSAQAPKPTPRRHPALPGSAKPTPRHPALVPRRYLQALKPGNQHQRQAPIPVPRHCHQSSHQPSTQANAQAPKPTPRHQKSALGHKVQAPMMLMINFSRARSGRGLSFVVVRKVPYPLRAASGRFKRGVTGCNQNTE</sequence>
<evidence type="ECO:0000256" key="1">
    <source>
        <dbReference type="SAM" id="MobiDB-lite"/>
    </source>
</evidence>